<dbReference type="Pfam" id="PF09697">
    <property type="entry name" value="Porph_ging"/>
    <property type="match status" value="1"/>
</dbReference>
<dbReference type="EMBL" id="JBBKXY010000003">
    <property type="protein sequence ID" value="MFD3293788.1"/>
    <property type="molecule type" value="Genomic_DNA"/>
</dbReference>
<feature type="chain" id="PRO_5047109631" evidence="1">
    <location>
        <begin position="20"/>
        <end position="243"/>
    </location>
</feature>
<feature type="signal peptide" evidence="1">
    <location>
        <begin position="1"/>
        <end position="19"/>
    </location>
</feature>
<gene>
    <name evidence="2" type="ORF">SKC35_08835</name>
</gene>
<proteinExistence type="predicted"/>
<evidence type="ECO:0000313" key="3">
    <source>
        <dbReference type="Proteomes" id="UP001598112"/>
    </source>
</evidence>
<evidence type="ECO:0000313" key="2">
    <source>
        <dbReference type="EMBL" id="MFD3293788.1"/>
    </source>
</evidence>
<evidence type="ECO:0000256" key="1">
    <source>
        <dbReference type="SAM" id="SignalP"/>
    </source>
</evidence>
<organism evidence="2 3">
    <name type="scientific">Aquirufa originis</name>
    <dbReference type="NCBI Taxonomy" id="3096514"/>
    <lineage>
        <taxon>Bacteria</taxon>
        <taxon>Pseudomonadati</taxon>
        <taxon>Bacteroidota</taxon>
        <taxon>Cytophagia</taxon>
        <taxon>Cytophagales</taxon>
        <taxon>Flectobacillaceae</taxon>
        <taxon>Aquirufa</taxon>
    </lineage>
</organism>
<name>A0ABW6DET2_9BACT</name>
<protein>
    <submittedName>
        <fullName evidence="2">GLPGLI family protein</fullName>
    </submittedName>
</protein>
<keyword evidence="1" id="KW-0732">Signal</keyword>
<keyword evidence="3" id="KW-1185">Reference proteome</keyword>
<accession>A0ABW6DET2</accession>
<sequence length="243" mass="28611">MKKYVIVILLSLLPRMFLAQNGIIVTYEENQFGNTNTMRLTSNGEMSIYKMMARKERQQNPAQVMRAIQDMDKNAIYLVKLFKENKILYPAIRVFDRKKEIISDSLNSIKWKIMSNIPPTKYLGRKVKIAKCRFRERNYIAYYCPDIPISDGPFKFNGLPGIILKIETDDHMFSFSATKIEFVENPQIKIAPKYFSNQIPFWAYVKLAKKEMAENYKQFLSTLPPDQRNTKFDVKIDRLEMVF</sequence>
<dbReference type="RefSeq" id="WP_377979043.1">
    <property type="nucleotide sequence ID" value="NZ_JBBKXY010000003.1"/>
</dbReference>
<dbReference type="Proteomes" id="UP001598112">
    <property type="component" value="Unassembled WGS sequence"/>
</dbReference>
<comment type="caution">
    <text evidence="2">The sequence shown here is derived from an EMBL/GenBank/DDBJ whole genome shotgun (WGS) entry which is preliminary data.</text>
</comment>
<dbReference type="NCBIfam" id="TIGR01200">
    <property type="entry name" value="GLPGLI"/>
    <property type="match status" value="1"/>
</dbReference>
<dbReference type="InterPro" id="IPR005901">
    <property type="entry name" value="GLPGLI"/>
</dbReference>
<reference evidence="2 3" key="1">
    <citation type="submission" date="2024-03" db="EMBL/GenBank/DDBJ databases">
        <title>Aquirufa genome sequencing.</title>
        <authorList>
            <person name="Pitt A."/>
            <person name="Hahn M.W."/>
        </authorList>
    </citation>
    <scope>NUCLEOTIDE SEQUENCE [LARGE SCALE GENOMIC DNA]</scope>
    <source>
        <strain evidence="2 3">KTFRIE-69F</strain>
    </source>
</reference>